<dbReference type="Proteomes" id="UP000586031">
    <property type="component" value="Unassembled WGS sequence"/>
</dbReference>
<feature type="domain" description="Riboflavin kinase" evidence="5">
    <location>
        <begin position="1"/>
        <end position="37"/>
    </location>
</feature>
<name>A0A7J4TLT7_9EURY</name>
<reference evidence="7" key="1">
    <citation type="journal article" date="2020" name="bioRxiv">
        <title>A rank-normalized archaeal taxonomy based on genome phylogeny resolves widespread incomplete and uneven classifications.</title>
        <authorList>
            <person name="Rinke C."/>
            <person name="Chuvochina M."/>
            <person name="Mussig A.J."/>
            <person name="Chaumeil P.-A."/>
            <person name="Waite D.W."/>
            <person name="Whitman W.B."/>
            <person name="Parks D.H."/>
            <person name="Hugenholtz P."/>
        </authorList>
    </citation>
    <scope>NUCLEOTIDE SEQUENCE [LARGE SCALE GENOMIC DNA]</scope>
</reference>
<dbReference type="Pfam" id="PF01982">
    <property type="entry name" value="CTP-dep_RFKase"/>
    <property type="match status" value="1"/>
</dbReference>
<evidence type="ECO:0000256" key="2">
    <source>
        <dbReference type="ARBA" id="ARBA00022643"/>
    </source>
</evidence>
<comment type="caution">
    <text evidence="6">The sequence shown here is derived from an EMBL/GenBank/DDBJ whole genome shotgun (WGS) entry which is preliminary data.</text>
</comment>
<dbReference type="GO" id="GO:0009231">
    <property type="term" value="P:riboflavin biosynthetic process"/>
    <property type="evidence" value="ECO:0007669"/>
    <property type="project" value="InterPro"/>
</dbReference>
<keyword evidence="1" id="KW-0285">Flavoprotein</keyword>
<evidence type="ECO:0000313" key="6">
    <source>
        <dbReference type="EMBL" id="HII84831.1"/>
    </source>
</evidence>
<dbReference type="Gene3D" id="2.40.30.30">
    <property type="entry name" value="Riboflavin kinase-like"/>
    <property type="match status" value="1"/>
</dbReference>
<keyword evidence="2" id="KW-0288">FMN</keyword>
<keyword evidence="4" id="KW-0547">Nucleotide-binding</keyword>
<dbReference type="InterPro" id="IPR023465">
    <property type="entry name" value="Riboflavin_kinase_dom_sf"/>
</dbReference>
<dbReference type="SUPFAM" id="SSF82114">
    <property type="entry name" value="Riboflavin kinase-like"/>
    <property type="match status" value="1"/>
</dbReference>
<dbReference type="InterPro" id="IPR023602">
    <property type="entry name" value="Riboflavin_kinase_CTP-dep"/>
</dbReference>
<accession>A0A7J4TLT7</accession>
<protein>
    <submittedName>
        <fullName evidence="6">DUF120 domain-containing protein</fullName>
    </submittedName>
</protein>
<organism evidence="6 7">
    <name type="scientific">Methanobacterium subterraneum</name>
    <dbReference type="NCBI Taxonomy" id="59277"/>
    <lineage>
        <taxon>Archaea</taxon>
        <taxon>Methanobacteriati</taxon>
        <taxon>Methanobacteriota</taxon>
        <taxon>Methanomada group</taxon>
        <taxon>Methanobacteria</taxon>
        <taxon>Methanobacteriales</taxon>
        <taxon>Methanobacteriaceae</taxon>
        <taxon>Methanobacterium</taxon>
    </lineage>
</organism>
<keyword evidence="3" id="KW-0808">Transferase</keyword>
<evidence type="ECO:0000313" key="7">
    <source>
        <dbReference type="Proteomes" id="UP000586031"/>
    </source>
</evidence>
<evidence type="ECO:0000256" key="4">
    <source>
        <dbReference type="ARBA" id="ARBA00022741"/>
    </source>
</evidence>
<evidence type="ECO:0000259" key="5">
    <source>
        <dbReference type="Pfam" id="PF01982"/>
    </source>
</evidence>
<feature type="non-terminal residue" evidence="6">
    <location>
        <position position="1"/>
    </location>
</feature>
<gene>
    <name evidence="6" type="ORF">HA271_08390</name>
</gene>
<proteinExistence type="predicted"/>
<dbReference type="EMBL" id="DUHE01000236">
    <property type="protein sequence ID" value="HII84831.1"/>
    <property type="molecule type" value="Genomic_DNA"/>
</dbReference>
<evidence type="ECO:0000256" key="3">
    <source>
        <dbReference type="ARBA" id="ARBA00022679"/>
    </source>
</evidence>
<sequence>LFPVKTEHSPEILEFVAQENLRSSLKLNDGDEATLKI</sequence>
<evidence type="ECO:0000256" key="1">
    <source>
        <dbReference type="ARBA" id="ARBA00022630"/>
    </source>
</evidence>
<dbReference type="GO" id="GO:0008531">
    <property type="term" value="F:riboflavin kinase activity"/>
    <property type="evidence" value="ECO:0007669"/>
    <property type="project" value="InterPro"/>
</dbReference>
<dbReference type="AlphaFoldDB" id="A0A7J4TLT7"/>
<dbReference type="GO" id="GO:0000166">
    <property type="term" value="F:nucleotide binding"/>
    <property type="evidence" value="ECO:0007669"/>
    <property type="project" value="UniProtKB-KW"/>
</dbReference>